<keyword evidence="3" id="KW-0285">Flavoprotein</keyword>
<dbReference type="Pfam" id="PF01687">
    <property type="entry name" value="Flavokinase"/>
    <property type="match status" value="1"/>
</dbReference>
<dbReference type="SUPFAM" id="SSF52374">
    <property type="entry name" value="Nucleotidylyl transferase"/>
    <property type="match status" value="1"/>
</dbReference>
<dbReference type="EMBL" id="JAZGJQ010000013">
    <property type="protein sequence ID" value="MEE6148127.1"/>
    <property type="molecule type" value="Genomic_DNA"/>
</dbReference>
<evidence type="ECO:0000256" key="9">
    <source>
        <dbReference type="ARBA" id="ARBA00022840"/>
    </source>
</evidence>
<dbReference type="Proteomes" id="UP001332931">
    <property type="component" value="Unassembled WGS sequence"/>
</dbReference>
<keyword evidence="6" id="KW-0548">Nucleotidyltransferase</keyword>
<dbReference type="InterPro" id="IPR023468">
    <property type="entry name" value="Riboflavin_kinase"/>
</dbReference>
<evidence type="ECO:0000259" key="13">
    <source>
        <dbReference type="SMART" id="SM00904"/>
    </source>
</evidence>
<keyword evidence="4" id="KW-0288">FMN</keyword>
<reference evidence="14 15" key="1">
    <citation type="submission" date="2024-01" db="EMBL/GenBank/DDBJ databases">
        <title>Description of Olsenella sp. nov., isolated from pig feces.</title>
        <authorList>
            <person name="Chang Y.-H."/>
        </authorList>
    </citation>
    <scope>NUCLEOTIDE SEQUENCE [LARGE SCALE GENOMIC DNA]</scope>
    <source>
        <strain evidence="14 15">YH-ols2223</strain>
    </source>
</reference>
<evidence type="ECO:0000256" key="1">
    <source>
        <dbReference type="ARBA" id="ARBA00004726"/>
    </source>
</evidence>
<dbReference type="SMART" id="SM00904">
    <property type="entry name" value="Flavokinase"/>
    <property type="match status" value="1"/>
</dbReference>
<evidence type="ECO:0000256" key="8">
    <source>
        <dbReference type="ARBA" id="ARBA00022827"/>
    </source>
</evidence>
<gene>
    <name evidence="14" type="ORF">VXJ25_09060</name>
</gene>
<dbReference type="Pfam" id="PF06574">
    <property type="entry name" value="FAD_syn"/>
    <property type="match status" value="1"/>
</dbReference>
<keyword evidence="9" id="KW-0067">ATP-binding</keyword>
<accession>A0ABU7RBZ2</accession>
<evidence type="ECO:0000256" key="11">
    <source>
        <dbReference type="ARBA" id="ARBA00049494"/>
    </source>
</evidence>
<evidence type="ECO:0000256" key="6">
    <source>
        <dbReference type="ARBA" id="ARBA00022695"/>
    </source>
</evidence>
<dbReference type="SUPFAM" id="SSF82114">
    <property type="entry name" value="Riboflavin kinase-like"/>
    <property type="match status" value="1"/>
</dbReference>
<keyword evidence="7" id="KW-0547">Nucleotide-binding</keyword>
<dbReference type="GO" id="GO:0016301">
    <property type="term" value="F:kinase activity"/>
    <property type="evidence" value="ECO:0007669"/>
    <property type="project" value="UniProtKB-KW"/>
</dbReference>
<comment type="caution">
    <text evidence="14">The sequence shown here is derived from an EMBL/GenBank/DDBJ whole genome shotgun (WGS) entry which is preliminary data.</text>
</comment>
<evidence type="ECO:0000313" key="14">
    <source>
        <dbReference type="EMBL" id="MEE6148127.1"/>
    </source>
</evidence>
<feature type="compositionally biased region" description="Low complexity" evidence="12">
    <location>
        <begin position="11"/>
        <end position="34"/>
    </location>
</feature>
<comment type="catalytic activity">
    <reaction evidence="10">
        <text>riboflavin + ATP = FMN + ADP + H(+)</text>
        <dbReference type="Rhea" id="RHEA:14357"/>
        <dbReference type="ChEBI" id="CHEBI:15378"/>
        <dbReference type="ChEBI" id="CHEBI:30616"/>
        <dbReference type="ChEBI" id="CHEBI:57986"/>
        <dbReference type="ChEBI" id="CHEBI:58210"/>
        <dbReference type="ChEBI" id="CHEBI:456216"/>
        <dbReference type="EC" id="2.7.1.26"/>
    </reaction>
</comment>
<comment type="similarity">
    <text evidence="2">Belongs to the RibF family.</text>
</comment>
<keyword evidence="5" id="KW-0808">Transferase</keyword>
<dbReference type="RefSeq" id="WP_330958894.1">
    <property type="nucleotide sequence ID" value="NZ_JAZGJQ010000013.1"/>
</dbReference>
<dbReference type="InterPro" id="IPR023465">
    <property type="entry name" value="Riboflavin_kinase_dom_sf"/>
</dbReference>
<evidence type="ECO:0000256" key="4">
    <source>
        <dbReference type="ARBA" id="ARBA00022643"/>
    </source>
</evidence>
<evidence type="ECO:0000256" key="2">
    <source>
        <dbReference type="ARBA" id="ARBA00010214"/>
    </source>
</evidence>
<dbReference type="CDD" id="cd02064">
    <property type="entry name" value="FAD_synthetase_N"/>
    <property type="match status" value="1"/>
</dbReference>
<name>A0ABU7RBZ2_9ACTN</name>
<protein>
    <submittedName>
        <fullName evidence="14">Riboflavin kinase</fullName>
    </submittedName>
</protein>
<evidence type="ECO:0000256" key="10">
    <source>
        <dbReference type="ARBA" id="ARBA00047880"/>
    </source>
</evidence>
<evidence type="ECO:0000256" key="7">
    <source>
        <dbReference type="ARBA" id="ARBA00022741"/>
    </source>
</evidence>
<keyword evidence="8" id="KW-0274">FAD</keyword>
<dbReference type="PANTHER" id="PTHR22749:SF6">
    <property type="entry name" value="RIBOFLAVIN KINASE"/>
    <property type="match status" value="1"/>
</dbReference>
<proteinExistence type="inferred from homology"/>
<dbReference type="InterPro" id="IPR014729">
    <property type="entry name" value="Rossmann-like_a/b/a_fold"/>
</dbReference>
<dbReference type="PANTHER" id="PTHR22749">
    <property type="entry name" value="RIBOFLAVIN KINASE/FMN ADENYLYLTRANSFERASE"/>
    <property type="match status" value="1"/>
</dbReference>
<dbReference type="Gene3D" id="3.40.50.620">
    <property type="entry name" value="HUPs"/>
    <property type="match status" value="1"/>
</dbReference>
<dbReference type="InterPro" id="IPR015864">
    <property type="entry name" value="FAD_synthase"/>
</dbReference>
<organism evidence="14 15">
    <name type="scientific">Olsenella absiana</name>
    <dbReference type="NCBI Taxonomy" id="3115222"/>
    <lineage>
        <taxon>Bacteria</taxon>
        <taxon>Bacillati</taxon>
        <taxon>Actinomycetota</taxon>
        <taxon>Coriobacteriia</taxon>
        <taxon>Coriobacteriales</taxon>
        <taxon>Atopobiaceae</taxon>
        <taxon>Olsenella</taxon>
    </lineage>
</organism>
<keyword evidence="14" id="KW-0418">Kinase</keyword>
<feature type="domain" description="Riboflavin kinase" evidence="13">
    <location>
        <begin position="247"/>
        <end position="372"/>
    </location>
</feature>
<keyword evidence="15" id="KW-1185">Reference proteome</keyword>
<evidence type="ECO:0000256" key="5">
    <source>
        <dbReference type="ARBA" id="ARBA00022679"/>
    </source>
</evidence>
<feature type="region of interest" description="Disordered" evidence="12">
    <location>
        <begin position="1"/>
        <end position="35"/>
    </location>
</feature>
<comment type="catalytic activity">
    <reaction evidence="11">
        <text>FMN + ATP + H(+) = FAD + diphosphate</text>
        <dbReference type="Rhea" id="RHEA:17237"/>
        <dbReference type="ChEBI" id="CHEBI:15378"/>
        <dbReference type="ChEBI" id="CHEBI:30616"/>
        <dbReference type="ChEBI" id="CHEBI:33019"/>
        <dbReference type="ChEBI" id="CHEBI:57692"/>
        <dbReference type="ChEBI" id="CHEBI:58210"/>
        <dbReference type="EC" id="2.7.7.2"/>
    </reaction>
</comment>
<comment type="pathway">
    <text evidence="1">Cofactor biosynthesis; FAD biosynthesis; FAD from FMN: step 1/1.</text>
</comment>
<evidence type="ECO:0000313" key="15">
    <source>
        <dbReference type="Proteomes" id="UP001332931"/>
    </source>
</evidence>
<dbReference type="InterPro" id="IPR015865">
    <property type="entry name" value="Riboflavin_kinase_bac/euk"/>
</dbReference>
<sequence length="378" mass="39493">MADPAEKDPCPAAAADKGPRAATAPAATAAGRAPELPLDEAGARRLVRDSLFWGVRGEERELAGAVVEARPGVRLERGQRTVVAIGAFDGLHLGHRALVAAAAADARRRGVPCVAVTFDPDPAEVLGAPAPNERLLSCADRARGLLALGADAVVRFRFDAALAATGIEEFVRDRLCAIAAPVSVHVGTNFSFGRGGEGTPSSLAGLGRAYGFEVLPHDLVPSGGSPISATRVRGLLAAGSLEEANVLLGRCHFVRGVVEHGRGEGRAFGFPTANVVSDPLDALPREGVYACYLVSGASAWPAATNVGAPPTFSAPKPAFMEANLIGFSGNLYGRSVRVVFVRRLRDSRRFDSTDELRRVVLGNIEWVQRNLGGSGLEV</sequence>
<evidence type="ECO:0000256" key="3">
    <source>
        <dbReference type="ARBA" id="ARBA00022630"/>
    </source>
</evidence>
<dbReference type="Gene3D" id="2.40.30.30">
    <property type="entry name" value="Riboflavin kinase-like"/>
    <property type="match status" value="1"/>
</dbReference>
<evidence type="ECO:0000256" key="12">
    <source>
        <dbReference type="SAM" id="MobiDB-lite"/>
    </source>
</evidence>